<dbReference type="Gene3D" id="1.10.10.10">
    <property type="entry name" value="Winged helix-like DNA-binding domain superfamily/Winged helix DNA-binding domain"/>
    <property type="match status" value="1"/>
</dbReference>
<dbReference type="SUPFAM" id="SSF46785">
    <property type="entry name" value="Winged helix' DNA-binding domain"/>
    <property type="match status" value="1"/>
</dbReference>
<gene>
    <name evidence="5" type="ORF">XhyaCFBP1156_09755</name>
</gene>
<keyword evidence="1" id="KW-0805">Transcription regulation</keyword>
<dbReference type="SMART" id="SM00344">
    <property type="entry name" value="HTH_ASNC"/>
    <property type="match status" value="1"/>
</dbReference>
<protein>
    <recommendedName>
        <fullName evidence="4">HTH asnC-type domain-containing protein</fullName>
    </recommendedName>
</protein>
<dbReference type="Gene3D" id="3.30.70.920">
    <property type="match status" value="1"/>
</dbReference>
<dbReference type="GO" id="GO:0043200">
    <property type="term" value="P:response to amino acid"/>
    <property type="evidence" value="ECO:0007669"/>
    <property type="project" value="TreeGrafter"/>
</dbReference>
<reference evidence="6" key="1">
    <citation type="submission" date="2016-08" db="EMBL/GenBank/DDBJ databases">
        <authorList>
            <person name="Merda D."/>
            <person name="Briand M."/>
            <person name="Taghouti G."/>
            <person name="Carrere S."/>
            <person name="Gouzy J."/>
            <person name="Portier P."/>
            <person name="Jacques M.-A."/>
            <person name="Fischer-Le Saux M."/>
        </authorList>
    </citation>
    <scope>NUCLEOTIDE SEQUENCE [LARGE SCALE GENOMIC DNA]</scope>
    <source>
        <strain evidence="6">CFBP1156</strain>
    </source>
</reference>
<dbReference type="InterPro" id="IPR000485">
    <property type="entry name" value="AsnC-type_HTH_dom"/>
</dbReference>
<evidence type="ECO:0000256" key="2">
    <source>
        <dbReference type="ARBA" id="ARBA00023125"/>
    </source>
</evidence>
<dbReference type="GO" id="GO:0043565">
    <property type="term" value="F:sequence-specific DNA binding"/>
    <property type="evidence" value="ECO:0007669"/>
    <property type="project" value="InterPro"/>
</dbReference>
<proteinExistence type="predicted"/>
<comment type="caution">
    <text evidence="5">The sequence shown here is derived from an EMBL/GenBank/DDBJ whole genome shotgun (WGS) entry which is preliminary data.</text>
</comment>
<keyword evidence="3" id="KW-0804">Transcription</keyword>
<dbReference type="Pfam" id="PF13412">
    <property type="entry name" value="HTH_24"/>
    <property type="match status" value="1"/>
</dbReference>
<dbReference type="InterPro" id="IPR019887">
    <property type="entry name" value="Tscrpt_reg_AsnC/Lrp_C"/>
</dbReference>
<dbReference type="RefSeq" id="WP_104558446.1">
    <property type="nucleotide sequence ID" value="NZ_JBHRWS010000001.1"/>
</dbReference>
<keyword evidence="2" id="KW-0238">DNA-binding</keyword>
<dbReference type="InterPro" id="IPR036390">
    <property type="entry name" value="WH_DNA-bd_sf"/>
</dbReference>
<dbReference type="Pfam" id="PF01037">
    <property type="entry name" value="AsnC_trans_reg"/>
    <property type="match status" value="1"/>
</dbReference>
<dbReference type="InterPro" id="IPR011008">
    <property type="entry name" value="Dimeric_a/b-barrel"/>
</dbReference>
<evidence type="ECO:0000256" key="3">
    <source>
        <dbReference type="ARBA" id="ARBA00023163"/>
    </source>
</evidence>
<dbReference type="EMBL" id="MDEG01000007">
    <property type="protein sequence ID" value="PPU97636.1"/>
    <property type="molecule type" value="Genomic_DNA"/>
</dbReference>
<dbReference type="CDD" id="cd00090">
    <property type="entry name" value="HTH_ARSR"/>
    <property type="match status" value="1"/>
</dbReference>
<dbReference type="InterPro" id="IPR036388">
    <property type="entry name" value="WH-like_DNA-bd_sf"/>
</dbReference>
<dbReference type="InterPro" id="IPR011991">
    <property type="entry name" value="ArsR-like_HTH"/>
</dbReference>
<evidence type="ECO:0000256" key="1">
    <source>
        <dbReference type="ARBA" id="ARBA00023015"/>
    </source>
</evidence>
<dbReference type="GO" id="GO:0005829">
    <property type="term" value="C:cytosol"/>
    <property type="evidence" value="ECO:0007669"/>
    <property type="project" value="TreeGrafter"/>
</dbReference>
<accession>A0A2S7EWW0</accession>
<dbReference type="InterPro" id="IPR019888">
    <property type="entry name" value="Tscrpt_reg_AsnC-like"/>
</dbReference>
<feature type="domain" description="HTH asnC-type" evidence="4">
    <location>
        <begin position="22"/>
        <end position="100"/>
    </location>
</feature>
<dbReference type="Proteomes" id="UP000238261">
    <property type="component" value="Unassembled WGS sequence"/>
</dbReference>
<sequence length="178" mass="20487">MQRRHFEGPLRSVPEMSPKDSLDRIDLKILQALQEDAQVKNRVLADQVALSPSACLRRIRALEERGLITGYRANVTIDRIRSVTIVIAQLSFERHSVGRFVDFDAWAEKTPEIVESLRISGNYDYMLRVVVGDIHDWKRIMREMTDGNFGVEKIVSNFMMEDMKSFKGYPLIQGGDTR</sequence>
<dbReference type="PANTHER" id="PTHR30154:SF34">
    <property type="entry name" value="TRANSCRIPTIONAL REGULATOR AZLB"/>
    <property type="match status" value="1"/>
</dbReference>
<evidence type="ECO:0000313" key="6">
    <source>
        <dbReference type="Proteomes" id="UP000238261"/>
    </source>
</evidence>
<organism evidence="5 6">
    <name type="scientific">Xanthomonas hyacinthi</name>
    <dbReference type="NCBI Taxonomy" id="56455"/>
    <lineage>
        <taxon>Bacteria</taxon>
        <taxon>Pseudomonadati</taxon>
        <taxon>Pseudomonadota</taxon>
        <taxon>Gammaproteobacteria</taxon>
        <taxon>Lysobacterales</taxon>
        <taxon>Lysobacteraceae</taxon>
        <taxon>Xanthomonas</taxon>
    </lineage>
</organism>
<dbReference type="GO" id="GO:0006355">
    <property type="term" value="P:regulation of DNA-templated transcription"/>
    <property type="evidence" value="ECO:0007669"/>
    <property type="project" value="UniProtKB-ARBA"/>
</dbReference>
<name>A0A2S7EWW0_9XANT</name>
<keyword evidence="6" id="KW-1185">Reference proteome</keyword>
<dbReference type="SUPFAM" id="SSF54909">
    <property type="entry name" value="Dimeric alpha+beta barrel"/>
    <property type="match status" value="1"/>
</dbReference>
<dbReference type="PROSITE" id="PS50956">
    <property type="entry name" value="HTH_ASNC_2"/>
    <property type="match status" value="1"/>
</dbReference>
<dbReference type="PRINTS" id="PR00033">
    <property type="entry name" value="HTHASNC"/>
</dbReference>
<dbReference type="PANTHER" id="PTHR30154">
    <property type="entry name" value="LEUCINE-RESPONSIVE REGULATORY PROTEIN"/>
    <property type="match status" value="1"/>
</dbReference>
<evidence type="ECO:0000313" key="5">
    <source>
        <dbReference type="EMBL" id="PPU97636.1"/>
    </source>
</evidence>
<evidence type="ECO:0000259" key="4">
    <source>
        <dbReference type="PROSITE" id="PS50956"/>
    </source>
</evidence>
<dbReference type="AlphaFoldDB" id="A0A2S7EWW0"/>